<dbReference type="PANTHER" id="PTHR33164:SF94">
    <property type="entry name" value="TRANSCRIPTIONAL REGULATORY PROTEIN-RELATED"/>
    <property type="match status" value="1"/>
</dbReference>
<dbReference type="Proteomes" id="UP001501116">
    <property type="component" value="Unassembled WGS sequence"/>
</dbReference>
<reference evidence="6 7" key="1">
    <citation type="journal article" date="2019" name="Int. J. Syst. Evol. Microbiol.">
        <title>The Global Catalogue of Microorganisms (GCM) 10K type strain sequencing project: providing services to taxonomists for standard genome sequencing and annotation.</title>
        <authorList>
            <consortium name="The Broad Institute Genomics Platform"/>
            <consortium name="The Broad Institute Genome Sequencing Center for Infectious Disease"/>
            <person name="Wu L."/>
            <person name="Ma J."/>
        </authorList>
    </citation>
    <scope>NUCLEOTIDE SEQUENCE [LARGE SCALE GENOMIC DNA]</scope>
    <source>
        <strain evidence="6 7">JCM 14545</strain>
    </source>
</reference>
<accession>A0ABN2R6B2</accession>
<comment type="caution">
    <text evidence="6">The sequence shown here is derived from an EMBL/GenBank/DDBJ whole genome shotgun (WGS) entry which is preliminary data.</text>
</comment>
<dbReference type="PROSITE" id="PS01117">
    <property type="entry name" value="HTH_MARR_1"/>
    <property type="match status" value="1"/>
</dbReference>
<dbReference type="PROSITE" id="PS50995">
    <property type="entry name" value="HTH_MARR_2"/>
    <property type="match status" value="1"/>
</dbReference>
<dbReference type="PANTHER" id="PTHR33164">
    <property type="entry name" value="TRANSCRIPTIONAL REGULATOR, MARR FAMILY"/>
    <property type="match status" value="1"/>
</dbReference>
<dbReference type="InterPro" id="IPR036388">
    <property type="entry name" value="WH-like_DNA-bd_sf"/>
</dbReference>
<gene>
    <name evidence="6" type="ORF">GCM10009754_40180</name>
</gene>
<keyword evidence="7" id="KW-1185">Reference proteome</keyword>
<dbReference type="InterPro" id="IPR039422">
    <property type="entry name" value="MarR/SlyA-like"/>
</dbReference>
<dbReference type="InterPro" id="IPR000835">
    <property type="entry name" value="HTH_MarR-typ"/>
</dbReference>
<evidence type="ECO:0000313" key="6">
    <source>
        <dbReference type="EMBL" id="GAA1964354.1"/>
    </source>
</evidence>
<dbReference type="Pfam" id="PF01047">
    <property type="entry name" value="MarR"/>
    <property type="match status" value="1"/>
</dbReference>
<proteinExistence type="predicted"/>
<protein>
    <recommendedName>
        <fullName evidence="5">HTH marR-type domain-containing protein</fullName>
    </recommendedName>
</protein>
<keyword evidence="2" id="KW-0238">DNA-binding</keyword>
<keyword evidence="1" id="KW-0805">Transcription regulation</keyword>
<evidence type="ECO:0000256" key="4">
    <source>
        <dbReference type="SAM" id="MobiDB-lite"/>
    </source>
</evidence>
<feature type="compositionally biased region" description="Basic and acidic residues" evidence="4">
    <location>
        <begin position="151"/>
        <end position="174"/>
    </location>
</feature>
<dbReference type="Gene3D" id="1.10.10.10">
    <property type="entry name" value="Winged helix-like DNA-binding domain superfamily/Winged helix DNA-binding domain"/>
    <property type="match status" value="1"/>
</dbReference>
<evidence type="ECO:0000313" key="7">
    <source>
        <dbReference type="Proteomes" id="UP001501116"/>
    </source>
</evidence>
<dbReference type="InterPro" id="IPR036390">
    <property type="entry name" value="WH_DNA-bd_sf"/>
</dbReference>
<evidence type="ECO:0000256" key="2">
    <source>
        <dbReference type="ARBA" id="ARBA00023125"/>
    </source>
</evidence>
<feature type="domain" description="HTH marR-type" evidence="5">
    <location>
        <begin position="9"/>
        <end position="143"/>
    </location>
</feature>
<feature type="region of interest" description="Disordered" evidence="4">
    <location>
        <begin position="145"/>
        <end position="174"/>
    </location>
</feature>
<evidence type="ECO:0000256" key="1">
    <source>
        <dbReference type="ARBA" id="ARBA00023015"/>
    </source>
</evidence>
<evidence type="ECO:0000256" key="3">
    <source>
        <dbReference type="ARBA" id="ARBA00023163"/>
    </source>
</evidence>
<evidence type="ECO:0000259" key="5">
    <source>
        <dbReference type="PROSITE" id="PS50995"/>
    </source>
</evidence>
<dbReference type="SMART" id="SM00347">
    <property type="entry name" value="HTH_MARR"/>
    <property type="match status" value="1"/>
</dbReference>
<dbReference type="SUPFAM" id="SSF46785">
    <property type="entry name" value="Winged helix' DNA-binding domain"/>
    <property type="match status" value="1"/>
</dbReference>
<keyword evidence="3" id="KW-0804">Transcription</keyword>
<dbReference type="EMBL" id="BAAANN010000015">
    <property type="protein sequence ID" value="GAA1964354.1"/>
    <property type="molecule type" value="Genomic_DNA"/>
</dbReference>
<name>A0ABN2R6B2_9PSEU</name>
<dbReference type="RefSeq" id="WP_344420668.1">
    <property type="nucleotide sequence ID" value="NZ_BAAANN010000015.1"/>
</dbReference>
<dbReference type="InterPro" id="IPR023187">
    <property type="entry name" value="Tscrpt_reg_MarR-type_CS"/>
</dbReference>
<organism evidence="6 7">
    <name type="scientific">Amycolatopsis minnesotensis</name>
    <dbReference type="NCBI Taxonomy" id="337894"/>
    <lineage>
        <taxon>Bacteria</taxon>
        <taxon>Bacillati</taxon>
        <taxon>Actinomycetota</taxon>
        <taxon>Actinomycetes</taxon>
        <taxon>Pseudonocardiales</taxon>
        <taxon>Pseudonocardiaceae</taxon>
        <taxon>Amycolatopsis</taxon>
    </lineage>
</organism>
<sequence length="174" mass="18395">MAEQRATGSADEDAALLAAAKVMVAVSVRATAAVADAVSPAQLRTLTLLDEHGETNLGDLADLLGIVPSATSRLCAKLVDAGLVLRRTSPASRREVLLRISAAGRRLLAKVNAVRLQRLRAVMAELPSSRRSTVARALRSFADASGQLDEDTSRDRDSSGHDASTRGDKMRHDG</sequence>